<keyword evidence="3" id="KW-1185">Reference proteome</keyword>
<keyword evidence="1" id="KW-1133">Transmembrane helix</keyword>
<feature type="transmembrane region" description="Helical" evidence="1">
    <location>
        <begin position="61"/>
        <end position="87"/>
    </location>
</feature>
<reference evidence="3" key="1">
    <citation type="journal article" date="2019" name="Int. J. Syst. Evol. Microbiol.">
        <title>The Global Catalogue of Microorganisms (GCM) 10K type strain sequencing project: providing services to taxonomists for standard genome sequencing and annotation.</title>
        <authorList>
            <consortium name="The Broad Institute Genomics Platform"/>
            <consortium name="The Broad Institute Genome Sequencing Center for Infectious Disease"/>
            <person name="Wu L."/>
            <person name="Ma J."/>
        </authorList>
    </citation>
    <scope>NUCLEOTIDE SEQUENCE [LARGE SCALE GENOMIC DNA]</scope>
    <source>
        <strain evidence="3">JCM 4253</strain>
    </source>
</reference>
<dbReference type="EMBL" id="BNBF01000006">
    <property type="protein sequence ID" value="GHG46882.1"/>
    <property type="molecule type" value="Genomic_DNA"/>
</dbReference>
<evidence type="ECO:0000313" key="3">
    <source>
        <dbReference type="Proteomes" id="UP000619355"/>
    </source>
</evidence>
<feature type="transmembrane region" description="Helical" evidence="1">
    <location>
        <begin position="107"/>
        <end position="130"/>
    </location>
</feature>
<accession>A0A919EVF2</accession>
<evidence type="ECO:0008006" key="4">
    <source>
        <dbReference type="Google" id="ProtNLM"/>
    </source>
</evidence>
<proteinExistence type="predicted"/>
<keyword evidence="1" id="KW-0472">Membrane</keyword>
<evidence type="ECO:0000313" key="2">
    <source>
        <dbReference type="EMBL" id="GHG46882.1"/>
    </source>
</evidence>
<dbReference type="Proteomes" id="UP000619355">
    <property type="component" value="Unassembled WGS sequence"/>
</dbReference>
<gene>
    <name evidence="2" type="ORF">GCM10018980_26160</name>
</gene>
<evidence type="ECO:0000256" key="1">
    <source>
        <dbReference type="SAM" id="Phobius"/>
    </source>
</evidence>
<organism evidence="2 3">
    <name type="scientific">Streptomyces capoamus</name>
    <dbReference type="NCBI Taxonomy" id="68183"/>
    <lineage>
        <taxon>Bacteria</taxon>
        <taxon>Bacillati</taxon>
        <taxon>Actinomycetota</taxon>
        <taxon>Actinomycetes</taxon>
        <taxon>Kitasatosporales</taxon>
        <taxon>Streptomycetaceae</taxon>
        <taxon>Streptomyces</taxon>
    </lineage>
</organism>
<protein>
    <recommendedName>
        <fullName evidence="4">DUF4190 domain-containing protein</fullName>
    </recommendedName>
</protein>
<name>A0A919EVF2_9ACTN</name>
<dbReference type="AlphaFoldDB" id="A0A919EVF2"/>
<keyword evidence="1" id="KW-0812">Transmembrane</keyword>
<comment type="caution">
    <text evidence="2">The sequence shown here is derived from an EMBL/GenBank/DDBJ whole genome shotgun (WGS) entry which is preliminary data.</text>
</comment>
<sequence>MPPPPIAPDGPGQVPYGYPGTTPAYGYPGPQAPYAPYPAGPGYAWPGGQAPPSNGMGTASLVLGIISAVGFVMWPIAFVLGVLALIFGGIGRGKAGRGEATNPGVALAGMICGAAGIVLVLGLVALVISVDG</sequence>